<organism evidence="2 3">
    <name type="scientific">Muraenolepis orangiensis</name>
    <name type="common">Patagonian moray cod</name>
    <dbReference type="NCBI Taxonomy" id="630683"/>
    <lineage>
        <taxon>Eukaryota</taxon>
        <taxon>Metazoa</taxon>
        <taxon>Chordata</taxon>
        <taxon>Craniata</taxon>
        <taxon>Vertebrata</taxon>
        <taxon>Euteleostomi</taxon>
        <taxon>Actinopterygii</taxon>
        <taxon>Neopterygii</taxon>
        <taxon>Teleostei</taxon>
        <taxon>Neoteleostei</taxon>
        <taxon>Acanthomorphata</taxon>
        <taxon>Zeiogadaria</taxon>
        <taxon>Gadariae</taxon>
        <taxon>Gadiformes</taxon>
        <taxon>Muraenolepidoidei</taxon>
        <taxon>Muraenolepididae</taxon>
        <taxon>Muraenolepis</taxon>
    </lineage>
</organism>
<dbReference type="InterPro" id="IPR040807">
    <property type="entry name" value="DUF5522"/>
</dbReference>
<keyword evidence="3" id="KW-1185">Reference proteome</keyword>
<dbReference type="Pfam" id="PF17653">
    <property type="entry name" value="DUF5522"/>
    <property type="match status" value="1"/>
</dbReference>
<comment type="caution">
    <text evidence="2">The sequence shown here is derived from an EMBL/GenBank/DDBJ whole genome shotgun (WGS) entry which is preliminary data.</text>
</comment>
<feature type="region of interest" description="Disordered" evidence="1">
    <location>
        <begin position="38"/>
        <end position="68"/>
    </location>
</feature>
<name>A0A9Q0E5Z7_9TELE</name>
<reference evidence="2" key="1">
    <citation type="submission" date="2022-07" db="EMBL/GenBank/DDBJ databases">
        <title>Chromosome-level genome of Muraenolepis orangiensis.</title>
        <authorList>
            <person name="Kim J."/>
        </authorList>
    </citation>
    <scope>NUCLEOTIDE SEQUENCE</scope>
    <source>
        <strain evidence="2">KU_S4_2022</strain>
        <tissue evidence="2">Muscle</tissue>
    </source>
</reference>
<accession>A0A9Q0E5Z7</accession>
<dbReference type="EMBL" id="JANIIK010000048">
    <property type="protein sequence ID" value="KAJ3599703.1"/>
    <property type="molecule type" value="Genomic_DNA"/>
</dbReference>
<gene>
    <name evidence="2" type="ORF">NHX12_033659</name>
</gene>
<evidence type="ECO:0000313" key="2">
    <source>
        <dbReference type="EMBL" id="KAJ3599703.1"/>
    </source>
</evidence>
<evidence type="ECO:0000256" key="1">
    <source>
        <dbReference type="SAM" id="MobiDB-lite"/>
    </source>
</evidence>
<proteinExistence type="predicted"/>
<dbReference type="OrthoDB" id="274765at2759"/>
<dbReference type="PANTHER" id="PTHR21037:SF2">
    <property type="entry name" value="SIMILAR TO NOVEL PROTEIN"/>
    <property type="match status" value="1"/>
</dbReference>
<sequence length="138" mass="15321">MLSPPLGVLCRQSSRGGSFVITLSSSGRSYVKRCLMTAQNRRGENGSRESGLPVEKDNAADSVQPTAEQSAIHKVHREACEAKQQMYADPSTGYKVFTEYAHLRRGKCCGTACRHCPYGQINVKEPAMKKHFNSFFYV</sequence>
<dbReference type="PANTHER" id="PTHR21037">
    <property type="entry name" value="39S RIBOSOMAL PROTEIN L14, MITOCHONDRIAL"/>
    <property type="match status" value="1"/>
</dbReference>
<evidence type="ECO:0000313" key="3">
    <source>
        <dbReference type="Proteomes" id="UP001148018"/>
    </source>
</evidence>
<dbReference type="AlphaFoldDB" id="A0A9Q0E5Z7"/>
<protein>
    <submittedName>
        <fullName evidence="2">Uncharacterized protein</fullName>
    </submittedName>
</protein>
<dbReference type="Proteomes" id="UP001148018">
    <property type="component" value="Unassembled WGS sequence"/>
</dbReference>